<feature type="site" description="Transition state stabilizer" evidence="9">
    <location>
        <position position="17"/>
    </location>
</feature>
<feature type="binding site" evidence="9">
    <location>
        <begin position="88"/>
        <end position="90"/>
    </location>
    <ligand>
        <name>ATP</name>
        <dbReference type="ChEBI" id="CHEBI:30616"/>
    </ligand>
</feature>
<keyword evidence="2 9" id="KW-0808">Transferase</keyword>
<dbReference type="Pfam" id="PF01467">
    <property type="entry name" value="CTP_transf_like"/>
    <property type="match status" value="1"/>
</dbReference>
<protein>
    <recommendedName>
        <fullName evidence="9">Phosphopantetheine adenylyltransferase</fullName>
        <ecNumber evidence="9">2.7.7.3</ecNumber>
    </recommendedName>
    <alternativeName>
        <fullName evidence="9">Dephospho-CoA pyrophosphorylase</fullName>
    </alternativeName>
    <alternativeName>
        <fullName evidence="9">Pantetheine-phosphate adenylyltransferase</fullName>
        <shortName evidence="9">PPAT</shortName>
    </alternativeName>
</protein>
<dbReference type="GO" id="GO:0005524">
    <property type="term" value="F:ATP binding"/>
    <property type="evidence" value="ECO:0007669"/>
    <property type="project" value="UniProtKB-KW"/>
</dbReference>
<feature type="binding site" evidence="9">
    <location>
        <position position="98"/>
    </location>
    <ligand>
        <name>ATP</name>
        <dbReference type="ChEBI" id="CHEBI:30616"/>
    </ligand>
</feature>
<dbReference type="AlphaFoldDB" id="A0A8J6MAK9"/>
<evidence type="ECO:0000256" key="5">
    <source>
        <dbReference type="ARBA" id="ARBA00022840"/>
    </source>
</evidence>
<feature type="binding site" evidence="9">
    <location>
        <position position="73"/>
    </location>
    <ligand>
        <name>substrate</name>
    </ligand>
</feature>
<dbReference type="GO" id="GO:0005737">
    <property type="term" value="C:cytoplasm"/>
    <property type="evidence" value="ECO:0007669"/>
    <property type="project" value="UniProtKB-SubCell"/>
</dbReference>
<evidence type="ECO:0000256" key="8">
    <source>
        <dbReference type="ARBA" id="ARBA00029346"/>
    </source>
</evidence>
<dbReference type="PRINTS" id="PR01020">
    <property type="entry name" value="LPSBIOSNTHSS"/>
</dbReference>
<gene>
    <name evidence="9 11" type="primary">coaD</name>
    <name evidence="11" type="ORF">H8S55_07360</name>
</gene>
<accession>A0A8J6MAK9</accession>
<keyword evidence="12" id="KW-1185">Reference proteome</keyword>
<feature type="binding site" evidence="9">
    <location>
        <position position="9"/>
    </location>
    <ligand>
        <name>substrate</name>
    </ligand>
</feature>
<dbReference type="UniPathway" id="UPA00241">
    <property type="reaction ID" value="UER00355"/>
</dbReference>
<dbReference type="NCBIfam" id="TIGR01510">
    <property type="entry name" value="coaD_prev_kdtB"/>
    <property type="match status" value="1"/>
</dbReference>
<dbReference type="EMBL" id="JACOPN010000004">
    <property type="protein sequence ID" value="MBC5717135.1"/>
    <property type="molecule type" value="Genomic_DNA"/>
</dbReference>
<evidence type="ECO:0000256" key="9">
    <source>
        <dbReference type="HAMAP-Rule" id="MF_00151"/>
    </source>
</evidence>
<comment type="subcellular location">
    <subcellularLocation>
        <location evidence="9">Cytoplasm</location>
    </subcellularLocation>
</comment>
<dbReference type="NCBIfam" id="TIGR00125">
    <property type="entry name" value="cyt_tran_rel"/>
    <property type="match status" value="1"/>
</dbReference>
<dbReference type="SUPFAM" id="SSF52374">
    <property type="entry name" value="Nucleotidylyl transferase"/>
    <property type="match status" value="1"/>
</dbReference>
<evidence type="ECO:0000256" key="2">
    <source>
        <dbReference type="ARBA" id="ARBA00022679"/>
    </source>
</evidence>
<comment type="function">
    <text evidence="9">Reversibly transfers an adenylyl group from ATP to 4'-phosphopantetheine, yielding dephospho-CoA (dPCoA) and pyrophosphate.</text>
</comment>
<evidence type="ECO:0000256" key="4">
    <source>
        <dbReference type="ARBA" id="ARBA00022741"/>
    </source>
</evidence>
<keyword evidence="5 9" id="KW-0067">ATP-binding</keyword>
<keyword evidence="4 9" id="KW-0547">Nucleotide-binding</keyword>
<evidence type="ECO:0000256" key="3">
    <source>
        <dbReference type="ARBA" id="ARBA00022695"/>
    </source>
</evidence>
<comment type="pathway">
    <text evidence="9">Cofactor biosynthesis; coenzyme A biosynthesis; CoA from (R)-pantothenate: step 4/5.</text>
</comment>
<evidence type="ECO:0000313" key="11">
    <source>
        <dbReference type="EMBL" id="MBC5717135.1"/>
    </source>
</evidence>
<keyword evidence="3 9" id="KW-0548">Nucleotidyltransferase</keyword>
<keyword evidence="6 9" id="KW-0460">Magnesium</keyword>
<feature type="binding site" evidence="9">
    <location>
        <position position="87"/>
    </location>
    <ligand>
        <name>substrate</name>
    </ligand>
</feature>
<dbReference type="Proteomes" id="UP000602260">
    <property type="component" value="Unassembled WGS sequence"/>
</dbReference>
<comment type="caution">
    <text evidence="11">The sequence shown here is derived from an EMBL/GenBank/DDBJ whole genome shotgun (WGS) entry which is preliminary data.</text>
</comment>
<dbReference type="PANTHER" id="PTHR21342">
    <property type="entry name" value="PHOSPHOPANTETHEINE ADENYLYLTRANSFERASE"/>
    <property type="match status" value="1"/>
</dbReference>
<evidence type="ECO:0000313" key="12">
    <source>
        <dbReference type="Proteomes" id="UP000602260"/>
    </source>
</evidence>
<comment type="cofactor">
    <cofactor evidence="9">
        <name>Mg(2+)</name>
        <dbReference type="ChEBI" id="CHEBI:18420"/>
    </cofactor>
</comment>
<dbReference type="GO" id="GO:0015937">
    <property type="term" value="P:coenzyme A biosynthetic process"/>
    <property type="evidence" value="ECO:0007669"/>
    <property type="project" value="UniProtKB-UniRule"/>
</dbReference>
<dbReference type="Gene3D" id="3.40.50.620">
    <property type="entry name" value="HUPs"/>
    <property type="match status" value="1"/>
</dbReference>
<dbReference type="CDD" id="cd02163">
    <property type="entry name" value="PPAT"/>
    <property type="match status" value="1"/>
</dbReference>
<feature type="binding site" evidence="9">
    <location>
        <position position="17"/>
    </location>
    <ligand>
        <name>ATP</name>
        <dbReference type="ChEBI" id="CHEBI:30616"/>
    </ligand>
</feature>
<comment type="catalytic activity">
    <reaction evidence="8 9">
        <text>(R)-4'-phosphopantetheine + ATP + H(+) = 3'-dephospho-CoA + diphosphate</text>
        <dbReference type="Rhea" id="RHEA:19801"/>
        <dbReference type="ChEBI" id="CHEBI:15378"/>
        <dbReference type="ChEBI" id="CHEBI:30616"/>
        <dbReference type="ChEBI" id="CHEBI:33019"/>
        <dbReference type="ChEBI" id="CHEBI:57328"/>
        <dbReference type="ChEBI" id="CHEBI:61723"/>
        <dbReference type="EC" id="2.7.7.3"/>
    </reaction>
</comment>
<comment type="subunit">
    <text evidence="9">Homohexamer.</text>
</comment>
<keyword evidence="1 9" id="KW-0963">Cytoplasm</keyword>
<keyword evidence="7 9" id="KW-0173">Coenzyme A biosynthesis</keyword>
<evidence type="ECO:0000256" key="1">
    <source>
        <dbReference type="ARBA" id="ARBA00022490"/>
    </source>
</evidence>
<organism evidence="11 12">
    <name type="scientific">Flintibacter faecis</name>
    <dbReference type="NCBI Taxonomy" id="2763047"/>
    <lineage>
        <taxon>Bacteria</taxon>
        <taxon>Bacillati</taxon>
        <taxon>Bacillota</taxon>
        <taxon>Clostridia</taxon>
        <taxon>Eubacteriales</taxon>
        <taxon>Flintibacter</taxon>
    </lineage>
</organism>
<feature type="binding site" evidence="9">
    <location>
        <position position="41"/>
    </location>
    <ligand>
        <name>substrate</name>
    </ligand>
</feature>
<dbReference type="InterPro" id="IPR004821">
    <property type="entry name" value="Cyt_trans-like"/>
</dbReference>
<proteinExistence type="inferred from homology"/>
<feature type="binding site" evidence="9">
    <location>
        <begin position="9"/>
        <end position="10"/>
    </location>
    <ligand>
        <name>ATP</name>
        <dbReference type="ChEBI" id="CHEBI:30616"/>
    </ligand>
</feature>
<comment type="similarity">
    <text evidence="9">Belongs to the bacterial CoaD family.</text>
</comment>
<dbReference type="HAMAP" id="MF_00151">
    <property type="entry name" value="PPAT_bact"/>
    <property type="match status" value="1"/>
</dbReference>
<reference evidence="11" key="1">
    <citation type="submission" date="2020-08" db="EMBL/GenBank/DDBJ databases">
        <title>Genome public.</title>
        <authorList>
            <person name="Liu C."/>
            <person name="Sun Q."/>
        </authorList>
    </citation>
    <scope>NUCLEOTIDE SEQUENCE</scope>
    <source>
        <strain evidence="11">BX5</strain>
    </source>
</reference>
<evidence type="ECO:0000259" key="10">
    <source>
        <dbReference type="Pfam" id="PF01467"/>
    </source>
</evidence>
<dbReference type="RefSeq" id="WP_147562314.1">
    <property type="nucleotide sequence ID" value="NZ_JACOPN010000004.1"/>
</dbReference>
<dbReference type="InterPro" id="IPR001980">
    <property type="entry name" value="PPAT"/>
</dbReference>
<evidence type="ECO:0000256" key="6">
    <source>
        <dbReference type="ARBA" id="ARBA00022842"/>
    </source>
</evidence>
<dbReference type="EC" id="2.7.7.3" evidence="9"/>
<evidence type="ECO:0000256" key="7">
    <source>
        <dbReference type="ARBA" id="ARBA00022993"/>
    </source>
</evidence>
<feature type="binding site" evidence="9">
    <location>
        <begin position="123"/>
        <end position="129"/>
    </location>
    <ligand>
        <name>ATP</name>
        <dbReference type="ChEBI" id="CHEBI:30616"/>
    </ligand>
</feature>
<dbReference type="InterPro" id="IPR014729">
    <property type="entry name" value="Rossmann-like_a/b/a_fold"/>
</dbReference>
<name>A0A8J6MAK9_9FIRM</name>
<sequence length="168" mass="19074">MSIAIYPGSFDPVTLGHLNIIKRASACFDKLIVCVMVNSKKHGMFTPEERVELLRRSTARFQNVEVDFSNELLAAYAKRRRAHVVVKGLRAVSDFEQEVQMAVINRKLNPRLETMFLASSEKYTYLSSTIVKEMARYGADLADFVPREIVDAVNQRMRELEGTEGKEG</sequence>
<dbReference type="GO" id="GO:0004595">
    <property type="term" value="F:pantetheine-phosphate adenylyltransferase activity"/>
    <property type="evidence" value="ECO:0007669"/>
    <property type="project" value="UniProtKB-UniRule"/>
</dbReference>
<feature type="domain" description="Cytidyltransferase-like" evidence="10">
    <location>
        <begin position="5"/>
        <end position="133"/>
    </location>
</feature>
<dbReference type="PANTHER" id="PTHR21342:SF1">
    <property type="entry name" value="PHOSPHOPANTETHEINE ADENYLYLTRANSFERASE"/>
    <property type="match status" value="1"/>
</dbReference>